<keyword evidence="2" id="KW-1185">Reference proteome</keyword>
<accession>A0ABT6YKM3</accession>
<dbReference type="RefSeq" id="WP_283369220.1">
    <property type="nucleotide sequence ID" value="NZ_JASHID010000003.1"/>
</dbReference>
<evidence type="ECO:0000313" key="2">
    <source>
        <dbReference type="Proteomes" id="UP001236569"/>
    </source>
</evidence>
<evidence type="ECO:0000313" key="1">
    <source>
        <dbReference type="EMBL" id="MDI9863986.1"/>
    </source>
</evidence>
<reference evidence="1 2" key="1">
    <citation type="submission" date="2023-05" db="EMBL/GenBank/DDBJ databases">
        <title>Novel species of genus Flectobacillus isolated from stream in China.</title>
        <authorList>
            <person name="Lu H."/>
        </authorList>
    </citation>
    <scope>NUCLEOTIDE SEQUENCE [LARGE SCALE GENOMIC DNA]</scope>
    <source>
        <strain evidence="1 2">DC10W</strain>
    </source>
</reference>
<organism evidence="1 2">
    <name type="scientific">Flectobacillus longus</name>
    <dbReference type="NCBI Taxonomy" id="2984207"/>
    <lineage>
        <taxon>Bacteria</taxon>
        <taxon>Pseudomonadati</taxon>
        <taxon>Bacteroidota</taxon>
        <taxon>Cytophagia</taxon>
        <taxon>Cytophagales</taxon>
        <taxon>Flectobacillaceae</taxon>
        <taxon>Flectobacillus</taxon>
    </lineage>
</organism>
<protein>
    <submittedName>
        <fullName evidence="1">Uncharacterized protein</fullName>
    </submittedName>
</protein>
<name>A0ABT6YKM3_9BACT</name>
<dbReference type="EMBL" id="JASHID010000003">
    <property type="protein sequence ID" value="MDI9863986.1"/>
    <property type="molecule type" value="Genomic_DNA"/>
</dbReference>
<dbReference type="Proteomes" id="UP001236569">
    <property type="component" value="Unassembled WGS sequence"/>
</dbReference>
<proteinExistence type="predicted"/>
<comment type="caution">
    <text evidence="1">The sequence shown here is derived from an EMBL/GenBank/DDBJ whole genome shotgun (WGS) entry which is preliminary data.</text>
</comment>
<gene>
    <name evidence="1" type="ORF">QM480_06605</name>
</gene>
<sequence length="149" mass="17334">MKFPLAPLSQYILGIDWMTTKEFCEQYNVNAPQLKLTVLDSVNELLRIDAIKYKMFVDHAKFLNEPITEKLLVFCGFQKSEDEREPVVKYVAVNHEHRYEIIIDQYGYMLLPYCSVDSRRLNVMGDLSSLGLTYNDEVGRPYIIQSNAN</sequence>